<accession>A0A4C1XC02</accession>
<dbReference type="EMBL" id="BGZK01000772">
    <property type="protein sequence ID" value="GBP59847.1"/>
    <property type="molecule type" value="Genomic_DNA"/>
</dbReference>
<dbReference type="AlphaFoldDB" id="A0A4C1XC02"/>
<proteinExistence type="predicted"/>
<comment type="caution">
    <text evidence="1">The sequence shown here is derived from an EMBL/GenBank/DDBJ whole genome shotgun (WGS) entry which is preliminary data.</text>
</comment>
<dbReference type="Proteomes" id="UP000299102">
    <property type="component" value="Unassembled WGS sequence"/>
</dbReference>
<gene>
    <name evidence="1" type="ORF">EVAR_40231_1</name>
</gene>
<protein>
    <submittedName>
        <fullName evidence="1">Uncharacterized protein</fullName>
    </submittedName>
</protein>
<sequence>MLWGITVPSSQRRTIRITQPAVLTAVVVDHLSLPVIVKKMIGHVESWEVARTNLFKKYISHEAIIVKETFKTWNYNTYKLVPIILRTAMTIQLGEKLQSTAHTQLTVMATRRQLRLPRVSERYPQGYAIVMAPVKLTLV</sequence>
<keyword evidence="2" id="KW-1185">Reference proteome</keyword>
<evidence type="ECO:0000313" key="1">
    <source>
        <dbReference type="EMBL" id="GBP59847.1"/>
    </source>
</evidence>
<reference evidence="1 2" key="1">
    <citation type="journal article" date="2019" name="Commun. Biol.">
        <title>The bagworm genome reveals a unique fibroin gene that provides high tensile strength.</title>
        <authorList>
            <person name="Kono N."/>
            <person name="Nakamura H."/>
            <person name="Ohtoshi R."/>
            <person name="Tomita M."/>
            <person name="Numata K."/>
            <person name="Arakawa K."/>
        </authorList>
    </citation>
    <scope>NUCLEOTIDE SEQUENCE [LARGE SCALE GENOMIC DNA]</scope>
</reference>
<name>A0A4C1XC02_EUMVA</name>
<evidence type="ECO:0000313" key="2">
    <source>
        <dbReference type="Proteomes" id="UP000299102"/>
    </source>
</evidence>
<organism evidence="1 2">
    <name type="scientific">Eumeta variegata</name>
    <name type="common">Bagworm moth</name>
    <name type="synonym">Eumeta japonica</name>
    <dbReference type="NCBI Taxonomy" id="151549"/>
    <lineage>
        <taxon>Eukaryota</taxon>
        <taxon>Metazoa</taxon>
        <taxon>Ecdysozoa</taxon>
        <taxon>Arthropoda</taxon>
        <taxon>Hexapoda</taxon>
        <taxon>Insecta</taxon>
        <taxon>Pterygota</taxon>
        <taxon>Neoptera</taxon>
        <taxon>Endopterygota</taxon>
        <taxon>Lepidoptera</taxon>
        <taxon>Glossata</taxon>
        <taxon>Ditrysia</taxon>
        <taxon>Tineoidea</taxon>
        <taxon>Psychidae</taxon>
        <taxon>Oiketicinae</taxon>
        <taxon>Eumeta</taxon>
    </lineage>
</organism>